<dbReference type="EMBL" id="BGPR01002898">
    <property type="protein sequence ID" value="GBM80661.1"/>
    <property type="molecule type" value="Genomic_DNA"/>
</dbReference>
<evidence type="ECO:0000313" key="1">
    <source>
        <dbReference type="EMBL" id="GBM80661.1"/>
    </source>
</evidence>
<sequence>MHFTYGAADCNRPTALRFTRNISREAHVPQSLRSSIWFQHDGASPHDINDTSTNDILQHLKVTFGKHRIYRGGPVQWPARSLSCLEFFCWCQMNTLVYEIPFDSVEDIVAHISVASGEMRDMLGIFQNVEACVTASG</sequence>
<dbReference type="PANTHER" id="PTHR47326:SF1">
    <property type="entry name" value="HTH PSQ-TYPE DOMAIN-CONTAINING PROTEIN"/>
    <property type="match status" value="1"/>
</dbReference>
<dbReference type="Proteomes" id="UP000499080">
    <property type="component" value="Unassembled WGS sequence"/>
</dbReference>
<protein>
    <submittedName>
        <fullName evidence="1">Uncharacterized protein</fullName>
    </submittedName>
</protein>
<dbReference type="PANTHER" id="PTHR47326">
    <property type="entry name" value="TRANSPOSABLE ELEMENT TC3 TRANSPOSASE-LIKE PROTEIN"/>
    <property type="match status" value="1"/>
</dbReference>
<comment type="caution">
    <text evidence="1">The sequence shown here is derived from an EMBL/GenBank/DDBJ whole genome shotgun (WGS) entry which is preliminary data.</text>
</comment>
<dbReference type="GO" id="GO:0003676">
    <property type="term" value="F:nucleic acid binding"/>
    <property type="evidence" value="ECO:0007669"/>
    <property type="project" value="InterPro"/>
</dbReference>
<name>A0A4Y2IS52_ARAVE</name>
<evidence type="ECO:0000313" key="2">
    <source>
        <dbReference type="Proteomes" id="UP000499080"/>
    </source>
</evidence>
<dbReference type="AlphaFoldDB" id="A0A4Y2IS52"/>
<dbReference type="InterPro" id="IPR036397">
    <property type="entry name" value="RNaseH_sf"/>
</dbReference>
<keyword evidence="2" id="KW-1185">Reference proteome</keyword>
<gene>
    <name evidence="1" type="ORF">AVEN_209856_1</name>
</gene>
<dbReference type="Gene3D" id="3.30.420.10">
    <property type="entry name" value="Ribonuclease H-like superfamily/Ribonuclease H"/>
    <property type="match status" value="1"/>
</dbReference>
<organism evidence="1 2">
    <name type="scientific">Araneus ventricosus</name>
    <name type="common">Orbweaver spider</name>
    <name type="synonym">Epeira ventricosa</name>
    <dbReference type="NCBI Taxonomy" id="182803"/>
    <lineage>
        <taxon>Eukaryota</taxon>
        <taxon>Metazoa</taxon>
        <taxon>Ecdysozoa</taxon>
        <taxon>Arthropoda</taxon>
        <taxon>Chelicerata</taxon>
        <taxon>Arachnida</taxon>
        <taxon>Araneae</taxon>
        <taxon>Araneomorphae</taxon>
        <taxon>Entelegynae</taxon>
        <taxon>Araneoidea</taxon>
        <taxon>Araneidae</taxon>
        <taxon>Araneus</taxon>
    </lineage>
</organism>
<proteinExistence type="predicted"/>
<reference evidence="1 2" key="1">
    <citation type="journal article" date="2019" name="Sci. Rep.">
        <title>Orb-weaving spider Araneus ventricosus genome elucidates the spidroin gene catalogue.</title>
        <authorList>
            <person name="Kono N."/>
            <person name="Nakamura H."/>
            <person name="Ohtoshi R."/>
            <person name="Moran D.A.P."/>
            <person name="Shinohara A."/>
            <person name="Yoshida Y."/>
            <person name="Fujiwara M."/>
            <person name="Mori M."/>
            <person name="Tomita M."/>
            <person name="Arakawa K."/>
        </authorList>
    </citation>
    <scope>NUCLEOTIDE SEQUENCE [LARGE SCALE GENOMIC DNA]</scope>
</reference>
<accession>A0A4Y2IS52</accession>